<comment type="caution">
    <text evidence="1">The sequence shown here is derived from an EMBL/GenBank/DDBJ whole genome shotgun (WGS) entry which is preliminary data.</text>
</comment>
<organism evidence="1 2">
    <name type="scientific">Vallitalea maricola</name>
    <dbReference type="NCBI Taxonomy" id="3074433"/>
    <lineage>
        <taxon>Bacteria</taxon>
        <taxon>Bacillati</taxon>
        <taxon>Bacillota</taxon>
        <taxon>Clostridia</taxon>
        <taxon>Lachnospirales</taxon>
        <taxon>Vallitaleaceae</taxon>
        <taxon>Vallitalea</taxon>
    </lineage>
</organism>
<protein>
    <submittedName>
        <fullName evidence="1">Uncharacterized protein</fullName>
    </submittedName>
</protein>
<evidence type="ECO:0000313" key="2">
    <source>
        <dbReference type="Proteomes" id="UP001374599"/>
    </source>
</evidence>
<evidence type="ECO:0000313" key="1">
    <source>
        <dbReference type="EMBL" id="GMQ62782.1"/>
    </source>
</evidence>
<dbReference type="EMBL" id="BTPU01000029">
    <property type="protein sequence ID" value="GMQ62782.1"/>
    <property type="molecule type" value="Genomic_DNA"/>
</dbReference>
<gene>
    <name evidence="1" type="ORF">AN2V17_20140</name>
</gene>
<proteinExistence type="predicted"/>
<keyword evidence="2" id="KW-1185">Reference proteome</keyword>
<name>A0ACB5UJH5_9FIRM</name>
<sequence length="181" mass="21072">MNKHKYFFRGVGITLIITASIFYFVGLNITKKTTEVITDQEIILRAKELGMMNKEQMDAQKEKLTDEEIIERATRLGMVFEDTDKVDSEEDVINEEIEKEIQKEIENDEESQASDTVKIKIEYGMGSEEVAELLFDNKVVNDTLEFDKFLMKNKLAHKIKIGTYEFKVDSTYEEVMKIFTN</sequence>
<dbReference type="Proteomes" id="UP001374599">
    <property type="component" value="Unassembled WGS sequence"/>
</dbReference>
<reference evidence="1" key="1">
    <citation type="submission" date="2023-09" db="EMBL/GenBank/DDBJ databases">
        <title>Vallitalea sediminicola and Vallitalea maricola sp. nov., anaerobic bacteria isolated from marine sediment.</title>
        <authorList>
            <person name="Hirano S."/>
            <person name="Maeda A."/>
            <person name="Terahara T."/>
            <person name="Mori K."/>
            <person name="Hamada M."/>
            <person name="Matsumoto R."/>
            <person name="Kobayashi T."/>
        </authorList>
    </citation>
    <scope>NUCLEOTIDE SEQUENCE</scope>
    <source>
        <strain evidence="1">AN17-2</strain>
    </source>
</reference>
<accession>A0ACB5UJH5</accession>